<feature type="transmembrane region" description="Helical" evidence="5">
    <location>
        <begin position="141"/>
        <end position="157"/>
    </location>
</feature>
<evidence type="ECO:0000313" key="7">
    <source>
        <dbReference type="EMBL" id="MBB2930484.1"/>
    </source>
</evidence>
<dbReference type="EMBL" id="JACHVZ010000014">
    <property type="protein sequence ID" value="MBB2930484.1"/>
    <property type="molecule type" value="Genomic_DNA"/>
</dbReference>
<feature type="transmembrane region" description="Helical" evidence="5">
    <location>
        <begin position="119"/>
        <end position="135"/>
    </location>
</feature>
<feature type="transmembrane region" description="Helical" evidence="5">
    <location>
        <begin position="237"/>
        <end position="259"/>
    </location>
</feature>
<dbReference type="PANTHER" id="PTHR32322">
    <property type="entry name" value="INNER MEMBRANE TRANSPORTER"/>
    <property type="match status" value="1"/>
</dbReference>
<keyword evidence="2 5" id="KW-0812">Transmembrane</keyword>
<feature type="transmembrane region" description="Helical" evidence="5">
    <location>
        <begin position="86"/>
        <end position="107"/>
    </location>
</feature>
<dbReference type="InterPro" id="IPR050638">
    <property type="entry name" value="AA-Vitamin_Transporters"/>
</dbReference>
<keyword evidence="3 5" id="KW-1133">Transmembrane helix</keyword>
<feature type="transmembrane region" description="Helical" evidence="5">
    <location>
        <begin position="33"/>
        <end position="51"/>
    </location>
</feature>
<evidence type="ECO:0000256" key="2">
    <source>
        <dbReference type="ARBA" id="ARBA00022692"/>
    </source>
</evidence>
<feature type="domain" description="EamA" evidence="6">
    <location>
        <begin position="6"/>
        <end position="130"/>
    </location>
</feature>
<dbReference type="Proteomes" id="UP000533533">
    <property type="component" value="Unassembled WGS sequence"/>
</dbReference>
<evidence type="ECO:0000259" key="6">
    <source>
        <dbReference type="Pfam" id="PF00892"/>
    </source>
</evidence>
<comment type="caution">
    <text evidence="7">The sequence shown here is derived from an EMBL/GenBank/DDBJ whole genome shotgun (WGS) entry which is preliminary data.</text>
</comment>
<proteinExistence type="predicted"/>
<feature type="transmembrane region" description="Helical" evidence="5">
    <location>
        <begin position="265"/>
        <end position="284"/>
    </location>
</feature>
<dbReference type="InterPro" id="IPR037185">
    <property type="entry name" value="EmrE-like"/>
</dbReference>
<dbReference type="InterPro" id="IPR000620">
    <property type="entry name" value="EamA_dom"/>
</dbReference>
<organism evidence="7 8">
    <name type="scientific">Paraburkholderia silvatlantica</name>
    <dbReference type="NCBI Taxonomy" id="321895"/>
    <lineage>
        <taxon>Bacteria</taxon>
        <taxon>Pseudomonadati</taxon>
        <taxon>Pseudomonadota</taxon>
        <taxon>Betaproteobacteria</taxon>
        <taxon>Burkholderiales</taxon>
        <taxon>Burkholderiaceae</taxon>
        <taxon>Paraburkholderia</taxon>
    </lineage>
</organism>
<accession>A0ABR6FSS7</accession>
<evidence type="ECO:0000256" key="4">
    <source>
        <dbReference type="ARBA" id="ARBA00023136"/>
    </source>
</evidence>
<evidence type="ECO:0000256" key="3">
    <source>
        <dbReference type="ARBA" id="ARBA00022989"/>
    </source>
</evidence>
<feature type="transmembrane region" description="Helical" evidence="5">
    <location>
        <begin position="169"/>
        <end position="190"/>
    </location>
</feature>
<feature type="transmembrane region" description="Helical" evidence="5">
    <location>
        <begin position="205"/>
        <end position="225"/>
    </location>
</feature>
<dbReference type="Pfam" id="PF00892">
    <property type="entry name" value="EamA"/>
    <property type="match status" value="2"/>
</dbReference>
<sequence length="301" mass="32333">MKIRHILLACVVAAIWGLSFVVVAIGLRGCPPLLLAALRFMIVFVFGVAFLSRPTLPLKLYIRAGLCLGVIQFACMFSAIHLGVPAGIVSVLAQLQVFITLLLSGIVLRERSNSMQQSMMALALFGVLLLGYARYHATLPITPVILALLGAAGFAWGNIELKRAGKVDMFAFTVWMSLIPPIPLLLLSILMEGGTTGLFNALEHLTWMSILALLFLAVAGTLFSLGAWGKLMNLYPAAVVAPFSLISPVFGMVGGWIVLGERYDAVSIIASGLIVLALAGNTYVSRSNRHPVNNRRVQTST</sequence>
<evidence type="ECO:0000256" key="1">
    <source>
        <dbReference type="ARBA" id="ARBA00004141"/>
    </source>
</evidence>
<feature type="domain" description="EamA" evidence="6">
    <location>
        <begin position="144"/>
        <end position="280"/>
    </location>
</feature>
<evidence type="ECO:0000256" key="5">
    <source>
        <dbReference type="SAM" id="Phobius"/>
    </source>
</evidence>
<name>A0ABR6FSS7_9BURK</name>
<feature type="transmembrane region" description="Helical" evidence="5">
    <location>
        <begin position="7"/>
        <end position="27"/>
    </location>
</feature>
<feature type="transmembrane region" description="Helical" evidence="5">
    <location>
        <begin position="60"/>
        <end position="80"/>
    </location>
</feature>
<gene>
    <name evidence="7" type="ORF">FHX59_004947</name>
</gene>
<keyword evidence="4 5" id="KW-0472">Membrane</keyword>
<evidence type="ECO:0000313" key="8">
    <source>
        <dbReference type="Proteomes" id="UP000533533"/>
    </source>
</evidence>
<reference evidence="7 8" key="1">
    <citation type="submission" date="2020-08" db="EMBL/GenBank/DDBJ databases">
        <title>Genomic Encyclopedia of Type Strains, Phase IV (KMG-V): Genome sequencing to study the core and pangenomes of soil and plant-associated prokaryotes.</title>
        <authorList>
            <person name="Whitman W."/>
        </authorList>
    </citation>
    <scope>NUCLEOTIDE SEQUENCE [LARGE SCALE GENOMIC DNA]</scope>
    <source>
        <strain evidence="7 8">SRMrh-85</strain>
    </source>
</reference>
<dbReference type="PANTHER" id="PTHR32322:SF9">
    <property type="entry name" value="AMINO-ACID METABOLITE EFFLUX PUMP-RELATED"/>
    <property type="match status" value="1"/>
</dbReference>
<comment type="subcellular location">
    <subcellularLocation>
        <location evidence="1">Membrane</location>
        <topology evidence="1">Multi-pass membrane protein</topology>
    </subcellularLocation>
</comment>
<dbReference type="RefSeq" id="WP_110385739.1">
    <property type="nucleotide sequence ID" value="NZ_JACHVZ010000014.1"/>
</dbReference>
<dbReference type="Gene3D" id="1.10.3730.20">
    <property type="match status" value="1"/>
</dbReference>
<keyword evidence="8" id="KW-1185">Reference proteome</keyword>
<protein>
    <submittedName>
        <fullName evidence="7">O-acetylserine/cysteine efflux transporter</fullName>
    </submittedName>
</protein>
<dbReference type="SUPFAM" id="SSF103481">
    <property type="entry name" value="Multidrug resistance efflux transporter EmrE"/>
    <property type="match status" value="2"/>
</dbReference>